<dbReference type="InterPro" id="IPR003675">
    <property type="entry name" value="Rce1/LyrA-like_dom"/>
</dbReference>
<dbReference type="GO" id="GO:0080120">
    <property type="term" value="P:CAAX-box protein maturation"/>
    <property type="evidence" value="ECO:0007669"/>
    <property type="project" value="UniProtKB-ARBA"/>
</dbReference>
<feature type="transmembrane region" description="Helical" evidence="2">
    <location>
        <begin position="57"/>
        <end position="81"/>
    </location>
</feature>
<feature type="transmembrane region" description="Helical" evidence="2">
    <location>
        <begin position="227"/>
        <end position="246"/>
    </location>
</feature>
<evidence type="ECO:0000313" key="5">
    <source>
        <dbReference type="Proteomes" id="UP000018291"/>
    </source>
</evidence>
<evidence type="ECO:0000259" key="3">
    <source>
        <dbReference type="Pfam" id="PF02517"/>
    </source>
</evidence>
<sequence length="361" mass="38446">MSITTSNPPPWTVAGSTPATVQTPPPAQRAVSVVGDYLRFWAGRGNYRLRDQPAARWFLPLWGLSLAVAYASSVMVTMVVVGLGGKQPDNAVGDLVENGSAIVLVITAVLLAPLLEEVAFRLPMSLRPWHVAGGVGVLSVMFVPGLFGVSLGTAIVGDRQEALASLVEVGMTVAIIVVLGLVLRLLLPKGPERGAVLIPTRARFVVIVILTAVFAAAHLGNFSEFTWFLPAFILPQLLVGMVLAYVRVTRSWWMGVGIHALNNAVAVGFGLLPRYAKSDLAQGMAGLAILGAITLLGLASITALGMDLYGTWRINQAASLRTYPDQFQHPVSAQQPPLGRLDATAQWPHGRPPPWPPGQMH</sequence>
<dbReference type="STRING" id="1229780.BN381_90109"/>
<protein>
    <recommendedName>
        <fullName evidence="3">CAAX prenyl protease 2/Lysostaphin resistance protein A-like domain-containing protein</fullName>
    </recommendedName>
</protein>
<keyword evidence="5" id="KW-1185">Reference proteome</keyword>
<dbReference type="HOGENOM" id="CLU_766583_0_0_11"/>
<evidence type="ECO:0000313" key="4">
    <source>
        <dbReference type="EMBL" id="CCM66038.1"/>
    </source>
</evidence>
<feature type="transmembrane region" description="Helical" evidence="2">
    <location>
        <begin position="204"/>
        <end position="221"/>
    </location>
</feature>
<dbReference type="Pfam" id="PF02517">
    <property type="entry name" value="Rce1-like"/>
    <property type="match status" value="1"/>
</dbReference>
<feature type="transmembrane region" description="Helical" evidence="2">
    <location>
        <begin position="253"/>
        <end position="272"/>
    </location>
</feature>
<gene>
    <name evidence="4" type="ORF">BN381_90109</name>
</gene>
<keyword evidence="2" id="KW-0472">Membrane</keyword>
<reference evidence="4 5" key="1">
    <citation type="journal article" date="2013" name="ISME J.">
        <title>Metabolic model for the filamentous 'Candidatus Microthrix parvicella' based on genomic and metagenomic analyses.</title>
        <authorList>
            <person name="Jon McIlroy S."/>
            <person name="Kristiansen R."/>
            <person name="Albertsen M."/>
            <person name="Michael Karst S."/>
            <person name="Rossetti S."/>
            <person name="Lund Nielsen J."/>
            <person name="Tandoi V."/>
            <person name="James Seviour R."/>
            <person name="Nielsen P.H."/>
        </authorList>
    </citation>
    <scope>NUCLEOTIDE SEQUENCE [LARGE SCALE GENOMIC DNA]</scope>
    <source>
        <strain evidence="4 5">RN1</strain>
    </source>
</reference>
<dbReference type="AlphaFoldDB" id="R4Z5K6"/>
<feature type="transmembrane region" description="Helical" evidence="2">
    <location>
        <begin position="284"/>
        <end position="306"/>
    </location>
</feature>
<feature type="region of interest" description="Disordered" evidence="1">
    <location>
        <begin position="1"/>
        <end position="25"/>
    </location>
</feature>
<keyword evidence="2" id="KW-0812">Transmembrane</keyword>
<evidence type="ECO:0000256" key="2">
    <source>
        <dbReference type="SAM" id="Phobius"/>
    </source>
</evidence>
<comment type="caution">
    <text evidence="4">The sequence shown here is derived from an EMBL/GenBank/DDBJ whole genome shotgun (WGS) entry which is preliminary data.</text>
</comment>
<feature type="transmembrane region" description="Helical" evidence="2">
    <location>
        <begin position="162"/>
        <end position="183"/>
    </location>
</feature>
<keyword evidence="2" id="KW-1133">Transmembrane helix</keyword>
<feature type="region of interest" description="Disordered" evidence="1">
    <location>
        <begin position="329"/>
        <end position="361"/>
    </location>
</feature>
<feature type="transmembrane region" description="Helical" evidence="2">
    <location>
        <begin position="131"/>
        <end position="156"/>
    </location>
</feature>
<dbReference type="RefSeq" id="WP_012231575.1">
    <property type="nucleotide sequence ID" value="NZ_HG422565.1"/>
</dbReference>
<organism evidence="4 5">
    <name type="scientific">Candidatus Neomicrothrix parvicella RN1</name>
    <dbReference type="NCBI Taxonomy" id="1229780"/>
    <lineage>
        <taxon>Bacteria</taxon>
        <taxon>Bacillati</taxon>
        <taxon>Actinomycetota</taxon>
        <taxon>Acidimicrobiia</taxon>
        <taxon>Acidimicrobiales</taxon>
        <taxon>Microthrixaceae</taxon>
        <taxon>Candidatus Neomicrothrix</taxon>
    </lineage>
</organism>
<dbReference type="EMBL" id="CANL01000087">
    <property type="protein sequence ID" value="CCM66038.1"/>
    <property type="molecule type" value="Genomic_DNA"/>
</dbReference>
<name>R4Z5K6_9ACTN</name>
<dbReference type="GO" id="GO:0004175">
    <property type="term" value="F:endopeptidase activity"/>
    <property type="evidence" value="ECO:0007669"/>
    <property type="project" value="UniProtKB-ARBA"/>
</dbReference>
<dbReference type="Proteomes" id="UP000018291">
    <property type="component" value="Unassembled WGS sequence"/>
</dbReference>
<proteinExistence type="predicted"/>
<evidence type="ECO:0000256" key="1">
    <source>
        <dbReference type="SAM" id="MobiDB-lite"/>
    </source>
</evidence>
<accession>R4Z5K6</accession>
<feature type="transmembrane region" description="Helical" evidence="2">
    <location>
        <begin position="101"/>
        <end position="119"/>
    </location>
</feature>
<feature type="domain" description="CAAX prenyl protease 2/Lysostaphin resistance protein A-like" evidence="3">
    <location>
        <begin position="100"/>
        <end position="265"/>
    </location>
</feature>
<feature type="compositionally biased region" description="Pro residues" evidence="1">
    <location>
        <begin position="350"/>
        <end position="361"/>
    </location>
</feature>